<feature type="domain" description="HTH lacI-type" evidence="5">
    <location>
        <begin position="2"/>
        <end position="56"/>
    </location>
</feature>
<dbReference type="CDD" id="cd01392">
    <property type="entry name" value="HTH_LacI"/>
    <property type="match status" value="1"/>
</dbReference>
<dbReference type="GO" id="GO:0003677">
    <property type="term" value="F:DNA binding"/>
    <property type="evidence" value="ECO:0007669"/>
    <property type="project" value="UniProtKB-KW"/>
</dbReference>
<name>A0ABP9A4L5_9MICO</name>
<dbReference type="Gene3D" id="3.40.50.2300">
    <property type="match status" value="2"/>
</dbReference>
<dbReference type="InterPro" id="IPR046335">
    <property type="entry name" value="LacI/GalR-like_sensor"/>
</dbReference>
<sequence length="337" mass="34841">MATMQQVAERAGVSIATVSFVVNGTKHVTDETRARVEAAMRDLGYARHHAASALARGRTNILALLYPALESDLSGSGVQFFTGAAERARERGYTLVLWPARNDAGEIAELTATGLVDGVVLMEVQLDDPRVDLLRASTTPFALIGRTADPSGTAWVDIDFEATVDDAVDRLVALGHRAIAYVEGEPDGRSSPHGGAARAHAAYLAAAARHGFAPRLLACAGDAGAGRSLASRLVDEGSDATALVVVNEHAAPGILAELAQRGRTIPADLSVLSIGTSPGAADPALARMPSPGAELGRLGVDAVIDRIENPDRPLPQTLIPCGPPEGDSLGPAPRPAG</sequence>
<evidence type="ECO:0000256" key="4">
    <source>
        <dbReference type="SAM" id="MobiDB-lite"/>
    </source>
</evidence>
<proteinExistence type="predicted"/>
<accession>A0ABP9A4L5</accession>
<gene>
    <name evidence="6" type="ORF">GCM10023351_17170</name>
</gene>
<dbReference type="InterPro" id="IPR028082">
    <property type="entry name" value="Peripla_BP_I"/>
</dbReference>
<dbReference type="Pfam" id="PF00356">
    <property type="entry name" value="LacI"/>
    <property type="match status" value="1"/>
</dbReference>
<organism evidence="6 7">
    <name type="scientific">Microbacterium gilvum</name>
    <dbReference type="NCBI Taxonomy" id="1336204"/>
    <lineage>
        <taxon>Bacteria</taxon>
        <taxon>Bacillati</taxon>
        <taxon>Actinomycetota</taxon>
        <taxon>Actinomycetes</taxon>
        <taxon>Micrococcales</taxon>
        <taxon>Microbacteriaceae</taxon>
        <taxon>Microbacterium</taxon>
    </lineage>
</organism>
<evidence type="ECO:0000259" key="5">
    <source>
        <dbReference type="PROSITE" id="PS50932"/>
    </source>
</evidence>
<dbReference type="SMART" id="SM00354">
    <property type="entry name" value="HTH_LACI"/>
    <property type="match status" value="1"/>
</dbReference>
<dbReference type="Proteomes" id="UP001501645">
    <property type="component" value="Unassembled WGS sequence"/>
</dbReference>
<evidence type="ECO:0000256" key="2">
    <source>
        <dbReference type="ARBA" id="ARBA00023125"/>
    </source>
</evidence>
<dbReference type="RefSeq" id="WP_345438080.1">
    <property type="nucleotide sequence ID" value="NZ_BAABKO010000002.1"/>
</dbReference>
<comment type="caution">
    <text evidence="6">The sequence shown here is derived from an EMBL/GenBank/DDBJ whole genome shotgun (WGS) entry which is preliminary data.</text>
</comment>
<evidence type="ECO:0000313" key="7">
    <source>
        <dbReference type="Proteomes" id="UP001501645"/>
    </source>
</evidence>
<dbReference type="InterPro" id="IPR010982">
    <property type="entry name" value="Lambda_DNA-bd_dom_sf"/>
</dbReference>
<dbReference type="InterPro" id="IPR000843">
    <property type="entry name" value="HTH_LacI"/>
</dbReference>
<keyword evidence="7" id="KW-1185">Reference proteome</keyword>
<dbReference type="Gene3D" id="1.10.260.40">
    <property type="entry name" value="lambda repressor-like DNA-binding domains"/>
    <property type="match status" value="1"/>
</dbReference>
<keyword evidence="3" id="KW-0804">Transcription</keyword>
<keyword evidence="1" id="KW-0805">Transcription regulation</keyword>
<dbReference type="PROSITE" id="PS50932">
    <property type="entry name" value="HTH_LACI_2"/>
    <property type="match status" value="1"/>
</dbReference>
<dbReference type="PANTHER" id="PTHR30146:SF153">
    <property type="entry name" value="LACTOSE OPERON REPRESSOR"/>
    <property type="match status" value="1"/>
</dbReference>
<dbReference type="SUPFAM" id="SSF47413">
    <property type="entry name" value="lambda repressor-like DNA-binding domains"/>
    <property type="match status" value="1"/>
</dbReference>
<protein>
    <submittedName>
        <fullName evidence="6">LacI family DNA-binding transcriptional regulator</fullName>
    </submittedName>
</protein>
<evidence type="ECO:0000256" key="1">
    <source>
        <dbReference type="ARBA" id="ARBA00023015"/>
    </source>
</evidence>
<dbReference type="SUPFAM" id="SSF53822">
    <property type="entry name" value="Periplasmic binding protein-like I"/>
    <property type="match status" value="1"/>
</dbReference>
<evidence type="ECO:0000313" key="6">
    <source>
        <dbReference type="EMBL" id="GAA4773346.1"/>
    </source>
</evidence>
<dbReference type="EMBL" id="BAABKO010000002">
    <property type="protein sequence ID" value="GAA4773346.1"/>
    <property type="molecule type" value="Genomic_DNA"/>
</dbReference>
<reference evidence="7" key="1">
    <citation type="journal article" date="2019" name="Int. J. Syst. Evol. Microbiol.">
        <title>The Global Catalogue of Microorganisms (GCM) 10K type strain sequencing project: providing services to taxonomists for standard genome sequencing and annotation.</title>
        <authorList>
            <consortium name="The Broad Institute Genomics Platform"/>
            <consortium name="The Broad Institute Genome Sequencing Center for Infectious Disease"/>
            <person name="Wu L."/>
            <person name="Ma J."/>
        </authorList>
    </citation>
    <scope>NUCLEOTIDE SEQUENCE [LARGE SCALE GENOMIC DNA]</scope>
    <source>
        <strain evidence="7">JCM 18537</strain>
    </source>
</reference>
<evidence type="ECO:0000256" key="3">
    <source>
        <dbReference type="ARBA" id="ARBA00023163"/>
    </source>
</evidence>
<dbReference type="PANTHER" id="PTHR30146">
    <property type="entry name" value="LACI-RELATED TRANSCRIPTIONAL REPRESSOR"/>
    <property type="match status" value="1"/>
</dbReference>
<feature type="region of interest" description="Disordered" evidence="4">
    <location>
        <begin position="311"/>
        <end position="337"/>
    </location>
</feature>
<keyword evidence="2 6" id="KW-0238">DNA-binding</keyword>
<dbReference type="Pfam" id="PF13377">
    <property type="entry name" value="Peripla_BP_3"/>
    <property type="match status" value="1"/>
</dbReference>